<dbReference type="OrthoDB" id="512901at2"/>
<reference evidence="1 2" key="1">
    <citation type="submission" date="2019-03" db="EMBL/GenBank/DDBJ databases">
        <title>Genome sequence of Sphingomonas sp. 17J27-24.</title>
        <authorList>
            <person name="Kim M."/>
            <person name="Maeng S."/>
            <person name="Sathiyaraj S."/>
        </authorList>
    </citation>
    <scope>NUCLEOTIDE SEQUENCE [LARGE SCALE GENOMIC DNA]</scope>
    <source>
        <strain evidence="1 2">17J27-24</strain>
    </source>
</reference>
<sequence>MLFHMSMAAERPEQAARMIAELWGGRAYPFPPVAEGSWIAMAGDDRGSAIEFLPLGTEFHEGEGDAMVRDVAGAPVRHGPVHVAIATELSIDQVKAIGARHGAPTKVCSRGPFRVIELWLEGTFMIEVLTAEMQSEYLAAMHFEGWEAFLAEGARIAA</sequence>
<evidence type="ECO:0000313" key="1">
    <source>
        <dbReference type="EMBL" id="TFI58712.1"/>
    </source>
</evidence>
<keyword evidence="2" id="KW-1185">Reference proteome</keyword>
<organism evidence="1 2">
    <name type="scientific">Sphingomonas parva</name>
    <dbReference type="NCBI Taxonomy" id="2555898"/>
    <lineage>
        <taxon>Bacteria</taxon>
        <taxon>Pseudomonadati</taxon>
        <taxon>Pseudomonadota</taxon>
        <taxon>Alphaproteobacteria</taxon>
        <taxon>Sphingomonadales</taxon>
        <taxon>Sphingomonadaceae</taxon>
        <taxon>Sphingomonas</taxon>
    </lineage>
</organism>
<dbReference type="AlphaFoldDB" id="A0A4Y8ZTS7"/>
<name>A0A4Y8ZTS7_9SPHN</name>
<evidence type="ECO:0000313" key="2">
    <source>
        <dbReference type="Proteomes" id="UP000298213"/>
    </source>
</evidence>
<dbReference type="Proteomes" id="UP000298213">
    <property type="component" value="Unassembled WGS sequence"/>
</dbReference>
<proteinExistence type="predicted"/>
<comment type="caution">
    <text evidence="1">The sequence shown here is derived from an EMBL/GenBank/DDBJ whole genome shotgun (WGS) entry which is preliminary data.</text>
</comment>
<protein>
    <recommendedName>
        <fullName evidence="3">VOC family protein</fullName>
    </recommendedName>
</protein>
<accession>A0A4Y8ZTS7</accession>
<dbReference type="RefSeq" id="WP_135085789.1">
    <property type="nucleotide sequence ID" value="NZ_SPDV01000013.1"/>
</dbReference>
<dbReference type="EMBL" id="SPDV01000013">
    <property type="protein sequence ID" value="TFI58712.1"/>
    <property type="molecule type" value="Genomic_DNA"/>
</dbReference>
<gene>
    <name evidence="1" type="ORF">E2493_08755</name>
</gene>
<evidence type="ECO:0008006" key="3">
    <source>
        <dbReference type="Google" id="ProtNLM"/>
    </source>
</evidence>